<dbReference type="EMBL" id="HBKQ01003790">
    <property type="protein sequence ID" value="CAE2205786.1"/>
    <property type="molecule type" value="Transcribed_RNA"/>
</dbReference>
<feature type="region of interest" description="Disordered" evidence="1">
    <location>
        <begin position="143"/>
        <end position="168"/>
    </location>
</feature>
<feature type="signal peptide" evidence="2">
    <location>
        <begin position="1"/>
        <end position="22"/>
    </location>
</feature>
<feature type="chain" id="PRO_5030532435" evidence="2">
    <location>
        <begin position="23"/>
        <end position="208"/>
    </location>
</feature>
<evidence type="ECO:0000256" key="2">
    <source>
        <dbReference type="SAM" id="SignalP"/>
    </source>
</evidence>
<accession>A0A7S4HPX0</accession>
<evidence type="ECO:0000256" key="1">
    <source>
        <dbReference type="SAM" id="MobiDB-lite"/>
    </source>
</evidence>
<proteinExistence type="predicted"/>
<keyword evidence="2" id="KW-0732">Signal</keyword>
<name>A0A7S4HPX0_9STRA</name>
<dbReference type="AlphaFoldDB" id="A0A7S4HPX0"/>
<organism evidence="3">
    <name type="scientific">Odontella aurita</name>
    <dbReference type="NCBI Taxonomy" id="265563"/>
    <lineage>
        <taxon>Eukaryota</taxon>
        <taxon>Sar</taxon>
        <taxon>Stramenopiles</taxon>
        <taxon>Ochrophyta</taxon>
        <taxon>Bacillariophyta</taxon>
        <taxon>Mediophyceae</taxon>
        <taxon>Biddulphiophycidae</taxon>
        <taxon>Eupodiscales</taxon>
        <taxon>Odontellaceae</taxon>
        <taxon>Odontella</taxon>
    </lineage>
</organism>
<sequence length="208" mass="21555">MFATMTNSKIVLAAALVAGASAFAPVQQQGVSTALFNGLGAGGMADTRDPDALDHDDPRKSISAAPSFEEYLKLRDSGGEAPAAAAPAAAAPAPAAAAPAAAAPAAAAASGMTYGKYDEQMWDGDAKKEIYAAWDPNSPRSPANFNPFETWEGNSPDASGFYPGEGRYKDPARPDVSFDLMMIERAEIEERNANPKPGFVPGCPGCRN</sequence>
<gene>
    <name evidence="3" type="ORF">OAUR00152_LOCUS2578</name>
</gene>
<protein>
    <submittedName>
        <fullName evidence="3">Uncharacterized protein</fullName>
    </submittedName>
</protein>
<evidence type="ECO:0000313" key="3">
    <source>
        <dbReference type="EMBL" id="CAE2205786.1"/>
    </source>
</evidence>
<reference evidence="3" key="1">
    <citation type="submission" date="2021-01" db="EMBL/GenBank/DDBJ databases">
        <authorList>
            <person name="Corre E."/>
            <person name="Pelletier E."/>
            <person name="Niang G."/>
            <person name="Scheremetjew M."/>
            <person name="Finn R."/>
            <person name="Kale V."/>
            <person name="Holt S."/>
            <person name="Cochrane G."/>
            <person name="Meng A."/>
            <person name="Brown T."/>
            <person name="Cohen L."/>
        </authorList>
    </citation>
    <scope>NUCLEOTIDE SEQUENCE</scope>
    <source>
        <strain evidence="3">Isolate 1302-5</strain>
    </source>
</reference>